<feature type="compositionally biased region" description="Polar residues" evidence="3">
    <location>
        <begin position="847"/>
        <end position="857"/>
    </location>
</feature>
<evidence type="ECO:0000313" key="7">
    <source>
        <dbReference type="Proteomes" id="UP000792457"/>
    </source>
</evidence>
<keyword evidence="1" id="KW-0343">GTPase activation</keyword>
<dbReference type="InterPro" id="IPR047165">
    <property type="entry name" value="RHG17/44/SH3BP1-like"/>
</dbReference>
<feature type="region of interest" description="Disordered" evidence="3">
    <location>
        <begin position="738"/>
        <end position="930"/>
    </location>
</feature>
<dbReference type="GO" id="GO:0035020">
    <property type="term" value="P:regulation of Rac protein signal transduction"/>
    <property type="evidence" value="ECO:0007669"/>
    <property type="project" value="TreeGrafter"/>
</dbReference>
<evidence type="ECO:0000256" key="2">
    <source>
        <dbReference type="ARBA" id="ARBA00022553"/>
    </source>
</evidence>
<dbReference type="Gene3D" id="1.10.555.10">
    <property type="entry name" value="Rho GTPase activation protein"/>
    <property type="match status" value="1"/>
</dbReference>
<reference evidence="6" key="1">
    <citation type="submission" date="2013-04" db="EMBL/GenBank/DDBJ databases">
        <authorList>
            <person name="Qu J."/>
            <person name="Murali S.C."/>
            <person name="Bandaranaike D."/>
            <person name="Bellair M."/>
            <person name="Blankenburg K."/>
            <person name="Chao H."/>
            <person name="Dinh H."/>
            <person name="Doddapaneni H."/>
            <person name="Downs B."/>
            <person name="Dugan-Rocha S."/>
            <person name="Elkadiri S."/>
            <person name="Gnanaolivu R.D."/>
            <person name="Hernandez B."/>
            <person name="Javaid M."/>
            <person name="Jayaseelan J.C."/>
            <person name="Lee S."/>
            <person name="Li M."/>
            <person name="Ming W."/>
            <person name="Munidasa M."/>
            <person name="Muniz J."/>
            <person name="Nguyen L."/>
            <person name="Ongeri F."/>
            <person name="Osuji N."/>
            <person name="Pu L.-L."/>
            <person name="Puazo M."/>
            <person name="Qu C."/>
            <person name="Quiroz J."/>
            <person name="Raj R."/>
            <person name="Weissenberger G."/>
            <person name="Xin Y."/>
            <person name="Zou X."/>
            <person name="Han Y."/>
            <person name="Richards S."/>
            <person name="Worley K."/>
            <person name="Muzny D."/>
            <person name="Gibbs R."/>
        </authorList>
    </citation>
    <scope>NUCLEOTIDE SEQUENCE</scope>
    <source>
        <strain evidence="6">Sampled in the wild</strain>
    </source>
</reference>
<feature type="compositionally biased region" description="Low complexity" evidence="3">
    <location>
        <begin position="827"/>
        <end position="845"/>
    </location>
</feature>
<dbReference type="PROSITE" id="PS50238">
    <property type="entry name" value="RHOGAP"/>
    <property type="match status" value="1"/>
</dbReference>
<feature type="compositionally biased region" description="Basic and acidic residues" evidence="3">
    <location>
        <begin position="808"/>
        <end position="822"/>
    </location>
</feature>
<feature type="compositionally biased region" description="Low complexity" evidence="3">
    <location>
        <begin position="864"/>
        <end position="886"/>
    </location>
</feature>
<dbReference type="EMBL" id="KZ309043">
    <property type="protein sequence ID" value="KAG8236563.1"/>
    <property type="molecule type" value="Genomic_DNA"/>
</dbReference>
<dbReference type="GO" id="GO:0007165">
    <property type="term" value="P:signal transduction"/>
    <property type="evidence" value="ECO:0007669"/>
    <property type="project" value="InterPro"/>
</dbReference>
<dbReference type="OrthoDB" id="19923at2759"/>
<dbReference type="GO" id="GO:0032956">
    <property type="term" value="P:regulation of actin cytoskeleton organization"/>
    <property type="evidence" value="ECO:0007669"/>
    <property type="project" value="TreeGrafter"/>
</dbReference>
<dbReference type="PANTHER" id="PTHR14130:SF14">
    <property type="entry name" value="RHO GTPASE-ACTIVATING PROTEIN 92B"/>
    <property type="match status" value="1"/>
</dbReference>
<evidence type="ECO:0000313" key="6">
    <source>
        <dbReference type="EMBL" id="KAG8236563.1"/>
    </source>
</evidence>
<dbReference type="SMART" id="SM00324">
    <property type="entry name" value="RhoGAP"/>
    <property type="match status" value="1"/>
</dbReference>
<feature type="compositionally biased region" description="Polar residues" evidence="3">
    <location>
        <begin position="529"/>
        <end position="559"/>
    </location>
</feature>
<dbReference type="InterPro" id="IPR027267">
    <property type="entry name" value="AH/BAR_dom_sf"/>
</dbReference>
<feature type="compositionally biased region" description="Low complexity" evidence="3">
    <location>
        <begin position="508"/>
        <end position="519"/>
    </location>
</feature>
<dbReference type="Gene3D" id="1.20.1270.60">
    <property type="entry name" value="Arfaptin homology (AH) domain/BAR domain"/>
    <property type="match status" value="1"/>
</dbReference>
<dbReference type="GO" id="GO:0005096">
    <property type="term" value="F:GTPase activator activity"/>
    <property type="evidence" value="ECO:0007669"/>
    <property type="project" value="UniProtKB-KW"/>
</dbReference>
<keyword evidence="2" id="KW-0597">Phosphoprotein</keyword>
<keyword evidence="7" id="KW-1185">Reference proteome</keyword>
<organism evidence="6 7">
    <name type="scientific">Ladona fulva</name>
    <name type="common">Scarce chaser dragonfly</name>
    <name type="synonym">Libellula fulva</name>
    <dbReference type="NCBI Taxonomy" id="123851"/>
    <lineage>
        <taxon>Eukaryota</taxon>
        <taxon>Metazoa</taxon>
        <taxon>Ecdysozoa</taxon>
        <taxon>Arthropoda</taxon>
        <taxon>Hexapoda</taxon>
        <taxon>Insecta</taxon>
        <taxon>Pterygota</taxon>
        <taxon>Palaeoptera</taxon>
        <taxon>Odonata</taxon>
        <taxon>Epiprocta</taxon>
        <taxon>Anisoptera</taxon>
        <taxon>Libelluloidea</taxon>
        <taxon>Libellulidae</taxon>
        <taxon>Ladona</taxon>
    </lineage>
</organism>
<dbReference type="Pfam" id="PF00620">
    <property type="entry name" value="RhoGAP"/>
    <property type="match status" value="1"/>
</dbReference>
<dbReference type="SUPFAM" id="SSF103657">
    <property type="entry name" value="BAR/IMD domain-like"/>
    <property type="match status" value="1"/>
</dbReference>
<dbReference type="PANTHER" id="PTHR14130">
    <property type="entry name" value="3BP-1 RELATED RHOGAP"/>
    <property type="match status" value="1"/>
</dbReference>
<dbReference type="PROSITE" id="PS51021">
    <property type="entry name" value="BAR"/>
    <property type="match status" value="1"/>
</dbReference>
<feature type="domain" description="BAR" evidence="5">
    <location>
        <begin position="38"/>
        <end position="271"/>
    </location>
</feature>
<feature type="compositionally biased region" description="Pro residues" evidence="3">
    <location>
        <begin position="894"/>
        <end position="906"/>
    </location>
</feature>
<dbReference type="SMART" id="SM00721">
    <property type="entry name" value="BAR"/>
    <property type="match status" value="1"/>
</dbReference>
<dbReference type="InterPro" id="IPR000198">
    <property type="entry name" value="RhoGAP_dom"/>
</dbReference>
<proteinExistence type="predicted"/>
<evidence type="ECO:0000259" key="4">
    <source>
        <dbReference type="PROSITE" id="PS50238"/>
    </source>
</evidence>
<reference evidence="6" key="2">
    <citation type="submission" date="2017-10" db="EMBL/GenBank/DDBJ databases">
        <title>Ladona fulva Genome sequencing and assembly.</title>
        <authorList>
            <person name="Murali S."/>
            <person name="Richards S."/>
            <person name="Bandaranaike D."/>
            <person name="Bellair M."/>
            <person name="Blankenburg K."/>
            <person name="Chao H."/>
            <person name="Dinh H."/>
            <person name="Doddapaneni H."/>
            <person name="Dugan-Rocha S."/>
            <person name="Elkadiri S."/>
            <person name="Gnanaolivu R."/>
            <person name="Hernandez B."/>
            <person name="Skinner E."/>
            <person name="Javaid M."/>
            <person name="Lee S."/>
            <person name="Li M."/>
            <person name="Ming W."/>
            <person name="Munidasa M."/>
            <person name="Muniz J."/>
            <person name="Nguyen L."/>
            <person name="Hughes D."/>
            <person name="Osuji N."/>
            <person name="Pu L.-L."/>
            <person name="Puazo M."/>
            <person name="Qu C."/>
            <person name="Quiroz J."/>
            <person name="Raj R."/>
            <person name="Weissenberger G."/>
            <person name="Xin Y."/>
            <person name="Zou X."/>
            <person name="Han Y."/>
            <person name="Worley K."/>
            <person name="Muzny D."/>
            <person name="Gibbs R."/>
        </authorList>
    </citation>
    <scope>NUCLEOTIDE SEQUENCE</scope>
    <source>
        <strain evidence="6">Sampled in the wild</strain>
    </source>
</reference>
<evidence type="ECO:0000259" key="5">
    <source>
        <dbReference type="PROSITE" id="PS51021"/>
    </source>
</evidence>
<evidence type="ECO:0008006" key="8">
    <source>
        <dbReference type="Google" id="ProtNLM"/>
    </source>
</evidence>
<name>A0A8K0KQP5_LADFU</name>
<evidence type="ECO:0000256" key="3">
    <source>
        <dbReference type="SAM" id="MobiDB-lite"/>
    </source>
</evidence>
<dbReference type="Pfam" id="PF03114">
    <property type="entry name" value="BAR"/>
    <property type="match status" value="1"/>
</dbReference>
<feature type="domain" description="Rho-GAP" evidence="4">
    <location>
        <begin position="277"/>
        <end position="472"/>
    </location>
</feature>
<evidence type="ECO:0000256" key="1">
    <source>
        <dbReference type="ARBA" id="ARBA00022468"/>
    </source>
</evidence>
<dbReference type="AlphaFoldDB" id="A0A8K0KQP5"/>
<feature type="region of interest" description="Disordered" evidence="3">
    <location>
        <begin position="508"/>
        <end position="709"/>
    </location>
</feature>
<sequence>MQRKLFECVLLEDLTQYFKHNSLTMKKQFFRVKQLADQTFSRAGKTEVLSDDLQGADKRVEFIRNACQNTTKKLSATLLGQGIDATAKEKRLKKSPGYMIGHAMLDSSVCEENYLLKSILGFCGQVETQLAQEEVDYDLRVEQEVLNPIMQILETEVPNILKHKRNLAKLILDMDSARTRHQTALKHSGNTAGGTAKVDSIKEELEDAELKVEQCRDMLATEMFALISKEAHLSNLIVEFAKIQRAYHENALNILGKVLPDLENCIRDSSVKPVYGQALEEHLRVTGRKIAYPIELCVCALLELGMEEEGLFRVAGGASKVRRMKMSFDASCLSYQTALEYHDPHVIAGALKSYLRELPEPLFTHLLYDEWMAAARTQGSNDERLHALWQVLHRLPQANFDNVKYLIKFLAALSRNQEVNKMNPQNIAIVIAPNLIWSQTDEGCGAMGMNMNTANLHSFIVDHLVSYADWFFPGELDFYQTIIRSVPEGNGATNGSDISARVGAISMNGLNSSQSSSGSDNQHRKGHTRSSSGSGDGLHNSSATESTLKRTQSGSSLSDHGSPPHGSPKPVIRRKNKPAPVPPVEKPEKPPRPAPLANALNDVSQKKHPDAAPLARSEDDEEDDDDGGFKGRSVPLTQAIRTPVAAPRTIVPAKEVHEDNADVSSVEIERPKPAVPERPAALRQGSFRVSASMAIPQGETERDVPNSESSIKPMLERAHMYSVDKQQVSIIQVGGEKTVVVPSPTPPLHNAPSAPEQEHLKGPKRKDPVPSEKPERPPKPENLGHMSTLERRRPSASSHNRTMSDGNIAERENIRPEAEKQASGKRPVSVQPVPSPAFSSPPANATVVHNSGTQSCHPSGVGNPPVHSAVQAAVAASSLPPSSPRVVHPHRPPRPTPPPPPPPTSNPNPCTQQLDHLKPRASSVSESTDL</sequence>
<dbReference type="GO" id="GO:0005737">
    <property type="term" value="C:cytoplasm"/>
    <property type="evidence" value="ECO:0007669"/>
    <property type="project" value="InterPro"/>
</dbReference>
<dbReference type="Proteomes" id="UP000792457">
    <property type="component" value="Unassembled WGS sequence"/>
</dbReference>
<gene>
    <name evidence="6" type="ORF">J437_LFUL017019</name>
</gene>
<dbReference type="InterPro" id="IPR008936">
    <property type="entry name" value="Rho_GTPase_activation_prot"/>
</dbReference>
<dbReference type="CDD" id="cd07595">
    <property type="entry name" value="BAR_RhoGAP_Rich-like"/>
    <property type="match status" value="1"/>
</dbReference>
<comment type="caution">
    <text evidence="6">The sequence shown here is derived from an EMBL/GenBank/DDBJ whole genome shotgun (WGS) entry which is preliminary data.</text>
</comment>
<protein>
    <recommendedName>
        <fullName evidence="8">Rho GTPase-activating protein 44</fullName>
    </recommendedName>
</protein>
<accession>A0A8K0KQP5</accession>
<feature type="compositionally biased region" description="Basic and acidic residues" evidence="3">
    <location>
        <begin position="756"/>
        <end position="779"/>
    </location>
</feature>
<dbReference type="FunFam" id="1.10.555.10:FF:000001">
    <property type="entry name" value="Rho GTPase activating protein 44"/>
    <property type="match status" value="1"/>
</dbReference>
<dbReference type="InterPro" id="IPR004148">
    <property type="entry name" value="BAR_dom"/>
</dbReference>
<dbReference type="SUPFAM" id="SSF48350">
    <property type="entry name" value="GTPase activation domain, GAP"/>
    <property type="match status" value="1"/>
</dbReference>
<feature type="compositionally biased region" description="Polar residues" evidence="3">
    <location>
        <begin position="795"/>
        <end position="805"/>
    </location>
</feature>